<comment type="caution">
    <text evidence="1">The sequence shown here is derived from an EMBL/GenBank/DDBJ whole genome shotgun (WGS) entry which is preliminary data.</text>
</comment>
<gene>
    <name evidence="1" type="ORF">D8854_08235</name>
</gene>
<accession>A0A3R9JR31</accession>
<reference evidence="1 2" key="1">
    <citation type="submission" date="2018-11" db="EMBL/GenBank/DDBJ databases">
        <title>Species Designations Belie Phenotypic and Genotypic Heterogeneity in Oral Streptococci.</title>
        <authorList>
            <person name="Velsko I."/>
        </authorList>
    </citation>
    <scope>NUCLEOTIDE SEQUENCE [LARGE SCALE GENOMIC DNA]</scope>
    <source>
        <strain evidence="1 2">BCA11</strain>
    </source>
</reference>
<organism evidence="1 2">
    <name type="scientific">Streptococcus mitis</name>
    <dbReference type="NCBI Taxonomy" id="28037"/>
    <lineage>
        <taxon>Bacteria</taxon>
        <taxon>Bacillati</taxon>
        <taxon>Bacillota</taxon>
        <taxon>Bacilli</taxon>
        <taxon>Lactobacillales</taxon>
        <taxon>Streptococcaceae</taxon>
        <taxon>Streptococcus</taxon>
        <taxon>Streptococcus mitis group</taxon>
    </lineage>
</organism>
<evidence type="ECO:0000313" key="1">
    <source>
        <dbReference type="EMBL" id="RSI80853.1"/>
    </source>
</evidence>
<evidence type="ECO:0000313" key="2">
    <source>
        <dbReference type="Proteomes" id="UP000278970"/>
    </source>
</evidence>
<dbReference type="RefSeq" id="WP_004245873.1">
    <property type="nucleotide sequence ID" value="NZ_RJNS01000005.1"/>
</dbReference>
<sequence>MPYTLTKEEEKFWLSQPDEITILPIEEIEKKYAGLSNEELWQSIKDTIDNL</sequence>
<proteinExistence type="predicted"/>
<name>A0A3R9JR31_STRMT</name>
<dbReference type="AlphaFoldDB" id="A0A3R9JR31"/>
<dbReference type="Proteomes" id="UP000278970">
    <property type="component" value="Unassembled WGS sequence"/>
</dbReference>
<dbReference type="EMBL" id="RJNS01000005">
    <property type="protein sequence ID" value="RSI80853.1"/>
    <property type="molecule type" value="Genomic_DNA"/>
</dbReference>
<protein>
    <submittedName>
        <fullName evidence="1">Uncharacterized protein</fullName>
    </submittedName>
</protein>